<geneLocation type="plasmid" evidence="3 4">
    <name>pFA3</name>
</geneLocation>
<gene>
    <name evidence="3" type="ORF">FUAX_45040</name>
</gene>
<dbReference type="SUPFAM" id="SSF53098">
    <property type="entry name" value="Ribonuclease H-like"/>
    <property type="match status" value="1"/>
</dbReference>
<dbReference type="InterPro" id="IPR036397">
    <property type="entry name" value="RNaseH_sf"/>
</dbReference>
<dbReference type="Proteomes" id="UP001348817">
    <property type="component" value="Plasmid pFA3"/>
</dbReference>
<dbReference type="AlphaFoldDB" id="A0AAU9CVV9"/>
<protein>
    <submittedName>
        <fullName evidence="3">Integrase</fullName>
    </submittedName>
</protein>
<dbReference type="InterPro" id="IPR048020">
    <property type="entry name" value="Transpos_IS3"/>
</dbReference>
<dbReference type="InterPro" id="IPR001584">
    <property type="entry name" value="Integrase_cat-core"/>
</dbReference>
<sequence length="267" mass="30694">MRLMDRHMIDEPTAGVLRMRSALRDQGFNPSYERVRRLMRKANLYPIYPKKNLSKPGEAKYVYPYLLKEKKVVRKNQVWSIDITYIAMASGFMYMTAIIDVYSRYIVGWGLSNTLEAAASLKVVREAVEIHGKPEILNSDQGSQFTCGEYVNYLKKEGINISMDAKGRALDNIYIERFWRTLKRDHIYLNPADNGLKLYLGIEKWLRRYHNRDHQGIENLKPENVFSGASKAKATAYAHANIDKSKKKQNVKGLINIHTGSTIATTV</sequence>
<name>A0AAU9CVV9_9BACT</name>
<feature type="transmembrane region" description="Helical" evidence="1">
    <location>
        <begin position="78"/>
        <end position="97"/>
    </location>
</feature>
<dbReference type="NCBIfam" id="NF033516">
    <property type="entry name" value="transpos_IS3"/>
    <property type="match status" value="1"/>
</dbReference>
<accession>A0AAU9CVV9</accession>
<dbReference type="GO" id="GO:0003676">
    <property type="term" value="F:nucleic acid binding"/>
    <property type="evidence" value="ECO:0007669"/>
    <property type="project" value="InterPro"/>
</dbReference>
<keyword evidence="1" id="KW-1133">Transmembrane helix</keyword>
<evidence type="ECO:0000313" key="4">
    <source>
        <dbReference type="Proteomes" id="UP001348817"/>
    </source>
</evidence>
<reference evidence="3 4" key="1">
    <citation type="submission" date="2021-12" db="EMBL/GenBank/DDBJ databases">
        <title>Genome sequencing of bacteria with rrn-lacking chromosome and rrn-plasmid.</title>
        <authorList>
            <person name="Anda M."/>
            <person name="Iwasaki W."/>
        </authorList>
    </citation>
    <scope>NUCLEOTIDE SEQUENCE [LARGE SCALE GENOMIC DNA]</scope>
    <source>
        <strain evidence="3 4">DSM 100852</strain>
        <plasmid evidence="3 4">pFA3</plasmid>
    </source>
</reference>
<keyword evidence="1" id="KW-0472">Membrane</keyword>
<keyword evidence="3" id="KW-0614">Plasmid</keyword>
<dbReference type="PROSITE" id="PS50994">
    <property type="entry name" value="INTEGRASE"/>
    <property type="match status" value="1"/>
</dbReference>
<dbReference type="GO" id="GO:0015074">
    <property type="term" value="P:DNA integration"/>
    <property type="evidence" value="ECO:0007669"/>
    <property type="project" value="InterPro"/>
</dbReference>
<evidence type="ECO:0000256" key="1">
    <source>
        <dbReference type="SAM" id="Phobius"/>
    </source>
</evidence>
<organism evidence="3 4">
    <name type="scientific">Fulvitalea axinellae</name>
    <dbReference type="NCBI Taxonomy" id="1182444"/>
    <lineage>
        <taxon>Bacteria</taxon>
        <taxon>Pseudomonadati</taxon>
        <taxon>Bacteroidota</taxon>
        <taxon>Cytophagia</taxon>
        <taxon>Cytophagales</taxon>
        <taxon>Persicobacteraceae</taxon>
        <taxon>Fulvitalea</taxon>
    </lineage>
</organism>
<dbReference type="Pfam" id="PF13276">
    <property type="entry name" value="HTH_21"/>
    <property type="match status" value="1"/>
</dbReference>
<dbReference type="PANTHER" id="PTHR46889:SF4">
    <property type="entry name" value="TRANSPOSASE INSO FOR INSERTION SEQUENCE ELEMENT IS911B-RELATED"/>
    <property type="match status" value="1"/>
</dbReference>
<dbReference type="InterPro" id="IPR050900">
    <property type="entry name" value="Transposase_IS3/IS150/IS904"/>
</dbReference>
<dbReference type="PANTHER" id="PTHR46889">
    <property type="entry name" value="TRANSPOSASE INSF FOR INSERTION SEQUENCE IS3B-RELATED"/>
    <property type="match status" value="1"/>
</dbReference>
<dbReference type="KEGG" id="fax:FUAX_45040"/>
<evidence type="ECO:0000259" key="2">
    <source>
        <dbReference type="PROSITE" id="PS50994"/>
    </source>
</evidence>
<proteinExistence type="predicted"/>
<dbReference type="InterPro" id="IPR025948">
    <property type="entry name" value="HTH-like_dom"/>
</dbReference>
<evidence type="ECO:0000313" key="3">
    <source>
        <dbReference type="EMBL" id="BDD12072.1"/>
    </source>
</evidence>
<feature type="domain" description="Integrase catalytic" evidence="2">
    <location>
        <begin position="67"/>
        <end position="230"/>
    </location>
</feature>
<keyword evidence="4" id="KW-1185">Reference proteome</keyword>
<dbReference type="Gene3D" id="3.30.420.10">
    <property type="entry name" value="Ribonuclease H-like superfamily/Ribonuclease H"/>
    <property type="match status" value="1"/>
</dbReference>
<dbReference type="InterPro" id="IPR012337">
    <property type="entry name" value="RNaseH-like_sf"/>
</dbReference>
<dbReference type="EMBL" id="AP025317">
    <property type="protein sequence ID" value="BDD12072.1"/>
    <property type="molecule type" value="Genomic_DNA"/>
</dbReference>
<dbReference type="Pfam" id="PF00665">
    <property type="entry name" value="rve"/>
    <property type="match status" value="1"/>
</dbReference>
<keyword evidence="1" id="KW-0812">Transmembrane</keyword>